<gene>
    <name evidence="1" type="ORF">STEHIDRAFT_37212</name>
</gene>
<dbReference type="GeneID" id="18804560"/>
<dbReference type="EMBL" id="JH687405">
    <property type="protein sequence ID" value="EIM79427.1"/>
    <property type="molecule type" value="Genomic_DNA"/>
</dbReference>
<feature type="non-terminal residue" evidence="1">
    <location>
        <position position="75"/>
    </location>
</feature>
<sequence length="75" mass="8733">FTAHKSQGQTYEKVIVDLKNCRGSAAPYVMLSRVKSLEGLCILRDFKISKIRCHMNEDCRREMNRLEKMSLQTII</sequence>
<accession>R7RYM0</accession>
<evidence type="ECO:0000313" key="1">
    <source>
        <dbReference type="EMBL" id="EIM79427.1"/>
    </source>
</evidence>
<dbReference type="InterPro" id="IPR027417">
    <property type="entry name" value="P-loop_NTPase"/>
</dbReference>
<keyword evidence="2" id="KW-1185">Reference proteome</keyword>
<dbReference type="Proteomes" id="UP000053927">
    <property type="component" value="Unassembled WGS sequence"/>
</dbReference>
<reference evidence="2" key="1">
    <citation type="journal article" date="2012" name="Science">
        <title>The Paleozoic origin of enzymatic lignin decomposition reconstructed from 31 fungal genomes.</title>
        <authorList>
            <person name="Floudas D."/>
            <person name="Binder M."/>
            <person name="Riley R."/>
            <person name="Barry K."/>
            <person name="Blanchette R.A."/>
            <person name="Henrissat B."/>
            <person name="Martinez A.T."/>
            <person name="Otillar R."/>
            <person name="Spatafora J.W."/>
            <person name="Yadav J.S."/>
            <person name="Aerts A."/>
            <person name="Benoit I."/>
            <person name="Boyd A."/>
            <person name="Carlson A."/>
            <person name="Copeland A."/>
            <person name="Coutinho P.M."/>
            <person name="de Vries R.P."/>
            <person name="Ferreira P."/>
            <person name="Findley K."/>
            <person name="Foster B."/>
            <person name="Gaskell J."/>
            <person name="Glotzer D."/>
            <person name="Gorecki P."/>
            <person name="Heitman J."/>
            <person name="Hesse C."/>
            <person name="Hori C."/>
            <person name="Igarashi K."/>
            <person name="Jurgens J.A."/>
            <person name="Kallen N."/>
            <person name="Kersten P."/>
            <person name="Kohler A."/>
            <person name="Kuees U."/>
            <person name="Kumar T.K.A."/>
            <person name="Kuo A."/>
            <person name="LaButti K."/>
            <person name="Larrondo L.F."/>
            <person name="Lindquist E."/>
            <person name="Ling A."/>
            <person name="Lombard V."/>
            <person name="Lucas S."/>
            <person name="Lundell T."/>
            <person name="Martin R."/>
            <person name="McLaughlin D.J."/>
            <person name="Morgenstern I."/>
            <person name="Morin E."/>
            <person name="Murat C."/>
            <person name="Nagy L.G."/>
            <person name="Nolan M."/>
            <person name="Ohm R.A."/>
            <person name="Patyshakuliyeva A."/>
            <person name="Rokas A."/>
            <person name="Ruiz-Duenas F.J."/>
            <person name="Sabat G."/>
            <person name="Salamov A."/>
            <person name="Samejima M."/>
            <person name="Schmutz J."/>
            <person name="Slot J.C."/>
            <person name="St John F."/>
            <person name="Stenlid J."/>
            <person name="Sun H."/>
            <person name="Sun S."/>
            <person name="Syed K."/>
            <person name="Tsang A."/>
            <person name="Wiebenga A."/>
            <person name="Young D."/>
            <person name="Pisabarro A."/>
            <person name="Eastwood D.C."/>
            <person name="Martin F."/>
            <person name="Cullen D."/>
            <person name="Grigoriev I.V."/>
            <person name="Hibbett D.S."/>
        </authorList>
    </citation>
    <scope>NUCLEOTIDE SEQUENCE [LARGE SCALE GENOMIC DNA]</scope>
    <source>
        <strain evidence="2">FP-91666</strain>
    </source>
</reference>
<name>R7RYM0_STEHR</name>
<dbReference type="OrthoDB" id="432234at2759"/>
<dbReference type="SUPFAM" id="SSF52540">
    <property type="entry name" value="P-loop containing nucleoside triphosphate hydrolases"/>
    <property type="match status" value="1"/>
</dbReference>
<protein>
    <recommendedName>
        <fullName evidence="3">UvrD-like helicase C-terminal domain-containing protein</fullName>
    </recommendedName>
</protein>
<evidence type="ECO:0000313" key="2">
    <source>
        <dbReference type="Proteomes" id="UP000053927"/>
    </source>
</evidence>
<dbReference type="KEGG" id="shs:STEHIDRAFT_37212"/>
<dbReference type="OMA" id="YRNESHR"/>
<dbReference type="RefSeq" id="XP_007311473.1">
    <property type="nucleotide sequence ID" value="XM_007311411.1"/>
</dbReference>
<organism evidence="1 2">
    <name type="scientific">Stereum hirsutum (strain FP-91666)</name>
    <name type="common">White-rot fungus</name>
    <dbReference type="NCBI Taxonomy" id="721885"/>
    <lineage>
        <taxon>Eukaryota</taxon>
        <taxon>Fungi</taxon>
        <taxon>Dikarya</taxon>
        <taxon>Basidiomycota</taxon>
        <taxon>Agaricomycotina</taxon>
        <taxon>Agaricomycetes</taxon>
        <taxon>Russulales</taxon>
        <taxon>Stereaceae</taxon>
        <taxon>Stereum</taxon>
    </lineage>
</organism>
<evidence type="ECO:0008006" key="3">
    <source>
        <dbReference type="Google" id="ProtNLM"/>
    </source>
</evidence>
<dbReference type="AlphaFoldDB" id="R7RYM0"/>
<proteinExistence type="predicted"/>
<feature type="non-terminal residue" evidence="1">
    <location>
        <position position="1"/>
    </location>
</feature>
<dbReference type="eggNOG" id="ENOG502SX1A">
    <property type="taxonomic scope" value="Eukaryota"/>
</dbReference>